<comment type="caution">
    <text evidence="2">The sequence shown here is derived from an EMBL/GenBank/DDBJ whole genome shotgun (WGS) entry which is preliminary data.</text>
</comment>
<name>A0AAE0FF20_9CHLO</name>
<feature type="compositionally biased region" description="Low complexity" evidence="1">
    <location>
        <begin position="48"/>
        <end position="58"/>
    </location>
</feature>
<organism evidence="2 3">
    <name type="scientific">Cymbomonas tetramitiformis</name>
    <dbReference type="NCBI Taxonomy" id="36881"/>
    <lineage>
        <taxon>Eukaryota</taxon>
        <taxon>Viridiplantae</taxon>
        <taxon>Chlorophyta</taxon>
        <taxon>Pyramimonadophyceae</taxon>
        <taxon>Pyramimonadales</taxon>
        <taxon>Pyramimonadaceae</taxon>
        <taxon>Cymbomonas</taxon>
    </lineage>
</organism>
<keyword evidence="3" id="KW-1185">Reference proteome</keyword>
<dbReference type="AlphaFoldDB" id="A0AAE0FF20"/>
<gene>
    <name evidence="2" type="ORF">CYMTET_32575</name>
</gene>
<evidence type="ECO:0000256" key="1">
    <source>
        <dbReference type="SAM" id="MobiDB-lite"/>
    </source>
</evidence>
<proteinExistence type="predicted"/>
<dbReference type="Proteomes" id="UP001190700">
    <property type="component" value="Unassembled WGS sequence"/>
</dbReference>
<feature type="region of interest" description="Disordered" evidence="1">
    <location>
        <begin position="1"/>
        <end position="74"/>
    </location>
</feature>
<evidence type="ECO:0000313" key="3">
    <source>
        <dbReference type="Proteomes" id="UP001190700"/>
    </source>
</evidence>
<dbReference type="EMBL" id="LGRX02019574">
    <property type="protein sequence ID" value="KAK3258374.1"/>
    <property type="molecule type" value="Genomic_DNA"/>
</dbReference>
<reference evidence="2 3" key="1">
    <citation type="journal article" date="2015" name="Genome Biol. Evol.">
        <title>Comparative Genomics of a Bacterivorous Green Alga Reveals Evolutionary Causalities and Consequences of Phago-Mixotrophic Mode of Nutrition.</title>
        <authorList>
            <person name="Burns J.A."/>
            <person name="Paasch A."/>
            <person name="Narechania A."/>
            <person name="Kim E."/>
        </authorList>
    </citation>
    <scope>NUCLEOTIDE SEQUENCE [LARGE SCALE GENOMIC DNA]</scope>
    <source>
        <strain evidence="2 3">PLY_AMNH</strain>
    </source>
</reference>
<accession>A0AAE0FF20</accession>
<feature type="compositionally biased region" description="Acidic residues" evidence="1">
    <location>
        <begin position="59"/>
        <end position="69"/>
    </location>
</feature>
<protein>
    <submittedName>
        <fullName evidence="2">Uncharacterized protein</fullName>
    </submittedName>
</protein>
<sequence>MSLESLWPPPPHAIPPAAGEQKPAAAFTFRPQDLVSAVGADPPPASPDPDLLDIAPDPGADEASTDDGEPNTINPTLAMIAGEESDDESWPAFASVPVWTPPLSDG</sequence>
<evidence type="ECO:0000313" key="2">
    <source>
        <dbReference type="EMBL" id="KAK3258374.1"/>
    </source>
</evidence>